<keyword evidence="3" id="KW-1185">Reference proteome</keyword>
<protein>
    <submittedName>
        <fullName evidence="2">Uncharacterized protein</fullName>
    </submittedName>
</protein>
<accession>A0A6B0QVP5</accession>
<dbReference type="AlphaFoldDB" id="A0A6B0QVP5"/>
<organism evidence="2 3">
    <name type="scientific">Bos mutus</name>
    <name type="common">wild yak</name>
    <dbReference type="NCBI Taxonomy" id="72004"/>
    <lineage>
        <taxon>Eukaryota</taxon>
        <taxon>Metazoa</taxon>
        <taxon>Chordata</taxon>
        <taxon>Craniata</taxon>
        <taxon>Vertebrata</taxon>
        <taxon>Euteleostomi</taxon>
        <taxon>Mammalia</taxon>
        <taxon>Eutheria</taxon>
        <taxon>Laurasiatheria</taxon>
        <taxon>Artiodactyla</taxon>
        <taxon>Ruminantia</taxon>
        <taxon>Pecora</taxon>
        <taxon>Bovidae</taxon>
        <taxon>Bovinae</taxon>
        <taxon>Bos</taxon>
    </lineage>
</organism>
<name>A0A6B0QVP5_9CETA</name>
<comment type="caution">
    <text evidence="2">The sequence shown here is derived from an EMBL/GenBank/DDBJ whole genome shotgun (WGS) entry which is preliminary data.</text>
</comment>
<dbReference type="Proteomes" id="UP000322234">
    <property type="component" value="Unassembled WGS sequence"/>
</dbReference>
<evidence type="ECO:0000313" key="2">
    <source>
        <dbReference type="EMBL" id="MXQ81220.1"/>
    </source>
</evidence>
<gene>
    <name evidence="2" type="ORF">E5288_WYG006087</name>
</gene>
<proteinExistence type="predicted"/>
<feature type="region of interest" description="Disordered" evidence="1">
    <location>
        <begin position="74"/>
        <end position="93"/>
    </location>
</feature>
<dbReference type="EMBL" id="VBQZ03000007">
    <property type="protein sequence ID" value="MXQ81220.1"/>
    <property type="molecule type" value="Genomic_DNA"/>
</dbReference>
<evidence type="ECO:0000313" key="3">
    <source>
        <dbReference type="Proteomes" id="UP000322234"/>
    </source>
</evidence>
<evidence type="ECO:0000256" key="1">
    <source>
        <dbReference type="SAM" id="MobiDB-lite"/>
    </source>
</evidence>
<sequence length="93" mass="10263">MLMILTENSIIPTEEARAANGSFYPEFESNPSEIKQSKSVVKSSVLALVLPCAISYRDHADTEKLLSSLTLFSPPSERSEASPFNLNRKRTSS</sequence>
<reference evidence="2" key="1">
    <citation type="submission" date="2019-10" db="EMBL/GenBank/DDBJ databases">
        <title>The sequence and de novo assembly of the wild yak genome.</title>
        <authorList>
            <person name="Liu Y."/>
        </authorList>
    </citation>
    <scope>NUCLEOTIDE SEQUENCE [LARGE SCALE GENOMIC DNA]</scope>
    <source>
        <strain evidence="2">WY2019</strain>
    </source>
</reference>